<evidence type="ECO:0000313" key="2">
    <source>
        <dbReference type="EMBL" id="CAD7200631.1"/>
    </source>
</evidence>
<proteinExistence type="predicted"/>
<dbReference type="AlphaFoldDB" id="A0A7R8VL69"/>
<organism evidence="2">
    <name type="scientific">Timema douglasi</name>
    <name type="common">Walking stick</name>
    <dbReference type="NCBI Taxonomy" id="61478"/>
    <lineage>
        <taxon>Eukaryota</taxon>
        <taxon>Metazoa</taxon>
        <taxon>Ecdysozoa</taxon>
        <taxon>Arthropoda</taxon>
        <taxon>Hexapoda</taxon>
        <taxon>Insecta</taxon>
        <taxon>Pterygota</taxon>
        <taxon>Neoptera</taxon>
        <taxon>Polyneoptera</taxon>
        <taxon>Phasmatodea</taxon>
        <taxon>Timematodea</taxon>
        <taxon>Timematoidea</taxon>
        <taxon>Timematidae</taxon>
        <taxon>Timema</taxon>
    </lineage>
</organism>
<feature type="region of interest" description="Disordered" evidence="1">
    <location>
        <begin position="1"/>
        <end position="30"/>
    </location>
</feature>
<feature type="compositionally biased region" description="Polar residues" evidence="1">
    <location>
        <begin position="1"/>
        <end position="13"/>
    </location>
</feature>
<dbReference type="EMBL" id="OA567637">
    <property type="protein sequence ID" value="CAD7200631.1"/>
    <property type="molecule type" value="Genomic_DNA"/>
</dbReference>
<evidence type="ECO:0000256" key="1">
    <source>
        <dbReference type="SAM" id="MobiDB-lite"/>
    </source>
</evidence>
<accession>A0A7R8VL69</accession>
<protein>
    <submittedName>
        <fullName evidence="2">Uncharacterized protein</fullName>
    </submittedName>
</protein>
<sequence length="159" mass="17336">MTPTSPVTVSSLKSLRMEDPATTATAQKELSVPISQPANWRGSFHMSDAAIHRNMSMRSLASIGMGSTDGRKVTIRRVPTSPSELLNIVTLPMAGRSRFKSRSGVLRMVLQNGFLLSFHANSGSRSGYVIDWDSDRKLITSSYVLSVYCLLPSSSKPCL</sequence>
<reference evidence="2" key="1">
    <citation type="submission" date="2020-11" db="EMBL/GenBank/DDBJ databases">
        <authorList>
            <person name="Tran Van P."/>
        </authorList>
    </citation>
    <scope>NUCLEOTIDE SEQUENCE</scope>
</reference>
<name>A0A7R8VL69_TIMDO</name>
<gene>
    <name evidence="2" type="ORF">TDIB3V08_LOCUS6844</name>
</gene>